<dbReference type="Proteomes" id="UP001154282">
    <property type="component" value="Unassembled WGS sequence"/>
</dbReference>
<dbReference type="PANTHER" id="PTHR33193">
    <property type="entry name" value="DOMAIN PROTEIN, PUTATIVE (DUF3511)-RELATED"/>
    <property type="match status" value="1"/>
</dbReference>
<reference evidence="2" key="1">
    <citation type="submission" date="2022-08" db="EMBL/GenBank/DDBJ databases">
        <authorList>
            <person name="Gutierrez-Valencia J."/>
        </authorList>
    </citation>
    <scope>NUCLEOTIDE SEQUENCE</scope>
</reference>
<feature type="region of interest" description="Disordered" evidence="1">
    <location>
        <begin position="15"/>
        <end position="58"/>
    </location>
</feature>
<keyword evidence="3" id="KW-1185">Reference proteome</keyword>
<sequence>MENFRSMSCRDGRISTDFAYENQPAPPGPRNMQGLRSYSVSHGARQQPNEEVKAKKQEHVEVVGSRSWGKMNFDPELQRKKRVVSYKAYAMEGKMKGSLKKSFRWIKDACNQVVHGWK</sequence>
<feature type="compositionally biased region" description="Polar residues" evidence="1">
    <location>
        <begin position="34"/>
        <end position="47"/>
    </location>
</feature>
<dbReference type="AlphaFoldDB" id="A0AAV0KDS6"/>
<gene>
    <name evidence="2" type="ORF">LITE_LOCUS18050</name>
</gene>
<feature type="compositionally biased region" description="Basic and acidic residues" evidence="1">
    <location>
        <begin position="48"/>
        <end position="58"/>
    </location>
</feature>
<proteinExistence type="predicted"/>
<evidence type="ECO:0000256" key="1">
    <source>
        <dbReference type="SAM" id="MobiDB-lite"/>
    </source>
</evidence>
<protein>
    <submittedName>
        <fullName evidence="2">Uncharacterized protein</fullName>
    </submittedName>
</protein>
<name>A0AAV0KDS6_9ROSI</name>
<evidence type="ECO:0000313" key="2">
    <source>
        <dbReference type="EMBL" id="CAI0419580.1"/>
    </source>
</evidence>
<dbReference type="InterPro" id="IPR021899">
    <property type="entry name" value="DUF3511"/>
</dbReference>
<evidence type="ECO:0000313" key="3">
    <source>
        <dbReference type="Proteomes" id="UP001154282"/>
    </source>
</evidence>
<accession>A0AAV0KDS6</accession>
<dbReference type="Pfam" id="PF12023">
    <property type="entry name" value="DUF3511"/>
    <property type="match status" value="1"/>
</dbReference>
<organism evidence="2 3">
    <name type="scientific">Linum tenue</name>
    <dbReference type="NCBI Taxonomy" id="586396"/>
    <lineage>
        <taxon>Eukaryota</taxon>
        <taxon>Viridiplantae</taxon>
        <taxon>Streptophyta</taxon>
        <taxon>Embryophyta</taxon>
        <taxon>Tracheophyta</taxon>
        <taxon>Spermatophyta</taxon>
        <taxon>Magnoliopsida</taxon>
        <taxon>eudicotyledons</taxon>
        <taxon>Gunneridae</taxon>
        <taxon>Pentapetalae</taxon>
        <taxon>rosids</taxon>
        <taxon>fabids</taxon>
        <taxon>Malpighiales</taxon>
        <taxon>Linaceae</taxon>
        <taxon>Linum</taxon>
    </lineage>
</organism>
<dbReference type="PANTHER" id="PTHR33193:SF43">
    <property type="entry name" value="TRANSMEMBRANE PROTEIN DDB_G0273707_DDB_G0273361-LIKE"/>
    <property type="match status" value="1"/>
</dbReference>
<dbReference type="EMBL" id="CAMGYJ010000005">
    <property type="protein sequence ID" value="CAI0419580.1"/>
    <property type="molecule type" value="Genomic_DNA"/>
</dbReference>
<comment type="caution">
    <text evidence="2">The sequence shown here is derived from an EMBL/GenBank/DDBJ whole genome shotgun (WGS) entry which is preliminary data.</text>
</comment>